<evidence type="ECO:0000256" key="2">
    <source>
        <dbReference type="ARBA" id="ARBA00022723"/>
    </source>
</evidence>
<dbReference type="PANTHER" id="PTHR19353:SF19">
    <property type="entry name" value="DELTA(5) FATTY ACID DESATURASE C-RELATED"/>
    <property type="match status" value="1"/>
</dbReference>
<comment type="caution">
    <text evidence="7">The sequence shown here is derived from an EMBL/GenBank/DDBJ whole genome shotgun (WGS) entry which is preliminary data.</text>
</comment>
<dbReference type="EMBL" id="LSRX01000170">
    <property type="protein sequence ID" value="OLQ06011.1"/>
    <property type="molecule type" value="Genomic_DNA"/>
</dbReference>
<feature type="transmembrane region" description="Helical" evidence="5">
    <location>
        <begin position="317"/>
        <end position="339"/>
    </location>
</feature>
<organism evidence="7 8">
    <name type="scientific">Symbiodinium microadriaticum</name>
    <name type="common">Dinoflagellate</name>
    <name type="synonym">Zooxanthella microadriatica</name>
    <dbReference type="NCBI Taxonomy" id="2951"/>
    <lineage>
        <taxon>Eukaryota</taxon>
        <taxon>Sar</taxon>
        <taxon>Alveolata</taxon>
        <taxon>Dinophyceae</taxon>
        <taxon>Suessiales</taxon>
        <taxon>Symbiodiniaceae</taxon>
        <taxon>Symbiodinium</taxon>
    </lineage>
</organism>
<evidence type="ECO:0000256" key="1">
    <source>
        <dbReference type="ARBA" id="ARBA00022617"/>
    </source>
</evidence>
<keyword evidence="5" id="KW-0472">Membrane</keyword>
<dbReference type="PROSITE" id="PS00191">
    <property type="entry name" value="CYTOCHROME_B5_1"/>
    <property type="match status" value="1"/>
</dbReference>
<gene>
    <name evidence="7" type="primary">fadB</name>
    <name evidence="7" type="ORF">AK812_SmicGene10746</name>
</gene>
<dbReference type="GO" id="GO:0042759">
    <property type="term" value="P:long-chain fatty acid biosynthetic process"/>
    <property type="evidence" value="ECO:0007669"/>
    <property type="project" value="UniProtKB-ARBA"/>
</dbReference>
<reference evidence="7 8" key="1">
    <citation type="submission" date="2016-02" db="EMBL/GenBank/DDBJ databases">
        <title>Genome analysis of coral dinoflagellate symbionts highlights evolutionary adaptations to a symbiotic lifestyle.</title>
        <authorList>
            <person name="Aranda M."/>
            <person name="Li Y."/>
            <person name="Liew Y.J."/>
            <person name="Baumgarten S."/>
            <person name="Simakov O."/>
            <person name="Wilson M."/>
            <person name="Piel J."/>
            <person name="Ashoor H."/>
            <person name="Bougouffa S."/>
            <person name="Bajic V.B."/>
            <person name="Ryu T."/>
            <person name="Ravasi T."/>
            <person name="Bayer T."/>
            <person name="Micklem G."/>
            <person name="Kim H."/>
            <person name="Bhak J."/>
            <person name="Lajeunesse T.C."/>
            <person name="Voolstra C.R."/>
        </authorList>
    </citation>
    <scope>NUCLEOTIDE SEQUENCE [LARGE SCALE GENOMIC DNA]</scope>
    <source>
        <strain evidence="7 8">CCMP2467</strain>
    </source>
</reference>
<dbReference type="GO" id="GO:0046872">
    <property type="term" value="F:metal ion binding"/>
    <property type="evidence" value="ECO:0007669"/>
    <property type="project" value="UniProtKB-KW"/>
</dbReference>
<evidence type="ECO:0000256" key="4">
    <source>
        <dbReference type="SAM" id="MobiDB-lite"/>
    </source>
</evidence>
<keyword evidence="3" id="KW-0408">Iron</keyword>
<feature type="compositionally biased region" description="Basic and acidic residues" evidence="4">
    <location>
        <begin position="143"/>
        <end position="155"/>
    </location>
</feature>
<dbReference type="InterPro" id="IPR001199">
    <property type="entry name" value="Cyt_B5-like_heme/steroid-bd"/>
</dbReference>
<keyword evidence="2" id="KW-0479">Metal-binding</keyword>
<dbReference type="InterPro" id="IPR012171">
    <property type="entry name" value="Fatty_acid_desaturase"/>
</dbReference>
<dbReference type="InterPro" id="IPR018506">
    <property type="entry name" value="Cyt_B5_heme-BS"/>
</dbReference>
<evidence type="ECO:0000256" key="5">
    <source>
        <dbReference type="SAM" id="Phobius"/>
    </source>
</evidence>
<keyword evidence="5" id="KW-0812">Transmembrane</keyword>
<dbReference type="PROSITE" id="PS50255">
    <property type="entry name" value="CYTOCHROME_B5_2"/>
    <property type="match status" value="1"/>
</dbReference>
<dbReference type="Gene3D" id="3.10.120.10">
    <property type="entry name" value="Cytochrome b5-like heme/steroid binding domain"/>
    <property type="match status" value="1"/>
</dbReference>
<keyword evidence="8" id="KW-1185">Reference proteome</keyword>
<feature type="domain" description="Cytochrome b5 heme-binding" evidence="6">
    <location>
        <begin position="180"/>
        <end position="223"/>
    </location>
</feature>
<dbReference type="Pfam" id="PF00487">
    <property type="entry name" value="FA_desaturase"/>
    <property type="match status" value="1"/>
</dbReference>
<keyword evidence="5" id="KW-1133">Transmembrane helix</keyword>
<evidence type="ECO:0000256" key="3">
    <source>
        <dbReference type="ARBA" id="ARBA00023004"/>
    </source>
</evidence>
<protein>
    <submittedName>
        <fullName evidence="7">Delta(5) fatty acid desaturase B</fullName>
    </submittedName>
</protein>
<accession>A0A1Q9EF36</accession>
<dbReference type="GO" id="GO:0016020">
    <property type="term" value="C:membrane"/>
    <property type="evidence" value="ECO:0007669"/>
    <property type="project" value="TreeGrafter"/>
</dbReference>
<dbReference type="SMART" id="SM01117">
    <property type="entry name" value="Cyt-b5"/>
    <property type="match status" value="1"/>
</dbReference>
<dbReference type="GO" id="GO:0020037">
    <property type="term" value="F:heme binding"/>
    <property type="evidence" value="ECO:0007669"/>
    <property type="project" value="InterPro"/>
</dbReference>
<dbReference type="OMA" id="LSANWWN"/>
<dbReference type="InterPro" id="IPR005804">
    <property type="entry name" value="FA_desaturase_dom"/>
</dbReference>
<evidence type="ECO:0000259" key="6">
    <source>
        <dbReference type="PROSITE" id="PS50255"/>
    </source>
</evidence>
<dbReference type="SUPFAM" id="SSF55856">
    <property type="entry name" value="Cytochrome b5-like heme/steroid binding domain"/>
    <property type="match status" value="1"/>
</dbReference>
<feature type="transmembrane region" description="Helical" evidence="5">
    <location>
        <begin position="289"/>
        <end position="305"/>
    </location>
</feature>
<feature type="transmembrane region" description="Helical" evidence="5">
    <location>
        <begin position="435"/>
        <end position="459"/>
    </location>
</feature>
<dbReference type="Pfam" id="PF00173">
    <property type="entry name" value="Cyt-b5"/>
    <property type="match status" value="1"/>
</dbReference>
<dbReference type="GO" id="GO:0016717">
    <property type="term" value="F:oxidoreductase activity, acting on paired donors, with oxidation of a pair of donors resulting in the reduction of molecular oxygen to two molecules of water"/>
    <property type="evidence" value="ECO:0007669"/>
    <property type="project" value="UniProtKB-ARBA"/>
</dbReference>
<evidence type="ECO:0000313" key="7">
    <source>
        <dbReference type="EMBL" id="OLQ06011.1"/>
    </source>
</evidence>
<dbReference type="Proteomes" id="UP000186817">
    <property type="component" value="Unassembled WGS sequence"/>
</dbReference>
<feature type="transmembrane region" description="Helical" evidence="5">
    <location>
        <begin position="265"/>
        <end position="283"/>
    </location>
</feature>
<dbReference type="InterPro" id="IPR036400">
    <property type="entry name" value="Cyt_B5-like_heme/steroid_sf"/>
</dbReference>
<dbReference type="OrthoDB" id="260519at2759"/>
<feature type="transmembrane region" description="Helical" evidence="5">
    <location>
        <begin position="411"/>
        <end position="429"/>
    </location>
</feature>
<sequence length="555" mass="62564">MEDGRNVARNPATEEEKTILRNFVARDATPEERDSFLVKNYAHLNEKARGVFQEMSPTDQYRVIFDGPMKESRDPVEILYGRVKRFLDMELQLRALSGRTGNEKQVAVKKQPSKKMQVLALAATPATSDHQPVSKMVRKNAVKRVEGADSDESTRASDSPTEAQPKDQKPSTYDPNLWYIHGNSYDLHDFVDKHPGGRFAILTGRGRDCTALFESYHPWNDKHRKVLKAHGVAPPAPDPFYEEIKEGVRKAFPGGCGSTRMRPHAFVGLSIMWCIMMWLFFIVRTPLSSLLAGCIVATVGTRFSHEGGHQQVSKNEWVNRVCMFAGFFLVGPSMCWYYQHVVSHHVSTNQDGDAEKDVDVEYIWIADKLPGWMKALSLPGIFIGTVIELGVKRMIVDLLIRGHVGGHKVDYRLGGILFEIPLWCILHYTFGPSTLCYLCMYLTAGAIFVPCSQVAHVILYPNSNKYDSWAKMQIAESVDFASESDFWFHVAFGLTTQIEHHLFPGIGHHCYDTIRHITRDVCKKHGVHHQDVSASTAFSALWKRLVAATPAALLM</sequence>
<feature type="transmembrane region" description="Helical" evidence="5">
    <location>
        <begin position="372"/>
        <end position="391"/>
    </location>
</feature>
<proteinExistence type="predicted"/>
<feature type="region of interest" description="Disordered" evidence="4">
    <location>
        <begin position="143"/>
        <end position="173"/>
    </location>
</feature>
<evidence type="ECO:0000313" key="8">
    <source>
        <dbReference type="Proteomes" id="UP000186817"/>
    </source>
</evidence>
<dbReference type="PANTHER" id="PTHR19353">
    <property type="entry name" value="FATTY ACID DESATURASE 2"/>
    <property type="match status" value="1"/>
</dbReference>
<keyword evidence="1" id="KW-0349">Heme</keyword>
<dbReference type="GO" id="GO:0006636">
    <property type="term" value="P:unsaturated fatty acid biosynthetic process"/>
    <property type="evidence" value="ECO:0007669"/>
    <property type="project" value="UniProtKB-ARBA"/>
</dbReference>
<dbReference type="AlphaFoldDB" id="A0A1Q9EF36"/>
<name>A0A1Q9EF36_SYMMI</name>